<keyword evidence="2" id="KW-0808">Transferase</keyword>
<dbReference type="InterPro" id="IPR041698">
    <property type="entry name" value="Methyltransf_25"/>
</dbReference>
<dbReference type="InterPro" id="IPR029063">
    <property type="entry name" value="SAM-dependent_MTases_sf"/>
</dbReference>
<proteinExistence type="predicted"/>
<dbReference type="RefSeq" id="WP_284300579.1">
    <property type="nucleotide sequence ID" value="NZ_BSVA01000001.1"/>
</dbReference>
<dbReference type="EMBL" id="BSVA01000001">
    <property type="protein sequence ID" value="GMA91985.1"/>
    <property type="molecule type" value="Genomic_DNA"/>
</dbReference>
<dbReference type="PANTHER" id="PTHR43861:SF1">
    <property type="entry name" value="TRANS-ACONITATE 2-METHYLTRANSFERASE"/>
    <property type="match status" value="1"/>
</dbReference>
<keyword evidence="1" id="KW-0489">Methyltransferase</keyword>
<keyword evidence="5" id="KW-1185">Reference proteome</keyword>
<name>A0ABQ6JXH3_9MICO</name>
<dbReference type="SUPFAM" id="SSF53335">
    <property type="entry name" value="S-adenosyl-L-methionine-dependent methyltransferases"/>
    <property type="match status" value="1"/>
</dbReference>
<feature type="domain" description="Methyltransferase" evidence="3">
    <location>
        <begin position="70"/>
        <end position="168"/>
    </location>
</feature>
<sequence length="296" mass="33043">MNEPTDPVDPGGGEWLERNRARWDEIVPVHVAAPMYDRTALREGRGRFMTPMEESELAGYAPGGWAGKRVLHLQCHFGLDTLVFAQRGAEVVGIDFSMPAVEEARRTAEELGLADRSRFVRANIYDARHALPDPGGFDVVYSTWGTIGWLPDIAEWARIIAWFLKPGGRLYFADGHPAALAHDDPESGEGLPELRYEYFARMPLVFDDGADYADAEAQVENSVTWEWMHPTAEVLTALLDAGLRLDFYHEHDVVPWQLFGSLVEQQPGLWGWPAERWLPLTFSLGATNPADARGAA</sequence>
<dbReference type="Pfam" id="PF13649">
    <property type="entry name" value="Methyltransf_25"/>
    <property type="match status" value="1"/>
</dbReference>
<dbReference type="Gene3D" id="3.40.50.150">
    <property type="entry name" value="Vaccinia Virus protein VP39"/>
    <property type="match status" value="1"/>
</dbReference>
<evidence type="ECO:0000256" key="1">
    <source>
        <dbReference type="ARBA" id="ARBA00022603"/>
    </source>
</evidence>
<organism evidence="4 5">
    <name type="scientific">Homoserinibacter gongjuensis</name>
    <dbReference type="NCBI Taxonomy" id="1162968"/>
    <lineage>
        <taxon>Bacteria</taxon>
        <taxon>Bacillati</taxon>
        <taxon>Actinomycetota</taxon>
        <taxon>Actinomycetes</taxon>
        <taxon>Micrococcales</taxon>
        <taxon>Microbacteriaceae</taxon>
        <taxon>Homoserinibacter</taxon>
    </lineage>
</organism>
<evidence type="ECO:0000313" key="4">
    <source>
        <dbReference type="EMBL" id="GMA91985.1"/>
    </source>
</evidence>
<evidence type="ECO:0000313" key="5">
    <source>
        <dbReference type="Proteomes" id="UP001157069"/>
    </source>
</evidence>
<dbReference type="Proteomes" id="UP001157069">
    <property type="component" value="Unassembled WGS sequence"/>
</dbReference>
<gene>
    <name evidence="4" type="ORF">GCM10025869_25140</name>
</gene>
<reference evidence="5" key="1">
    <citation type="journal article" date="2019" name="Int. J. Syst. Evol. Microbiol.">
        <title>The Global Catalogue of Microorganisms (GCM) 10K type strain sequencing project: providing services to taxonomists for standard genome sequencing and annotation.</title>
        <authorList>
            <consortium name="The Broad Institute Genomics Platform"/>
            <consortium name="The Broad Institute Genome Sequencing Center for Infectious Disease"/>
            <person name="Wu L."/>
            <person name="Ma J."/>
        </authorList>
    </citation>
    <scope>NUCLEOTIDE SEQUENCE [LARGE SCALE GENOMIC DNA]</scope>
    <source>
        <strain evidence="5">NBRC 108755</strain>
    </source>
</reference>
<evidence type="ECO:0000259" key="3">
    <source>
        <dbReference type="Pfam" id="PF13649"/>
    </source>
</evidence>
<dbReference type="CDD" id="cd02440">
    <property type="entry name" value="AdoMet_MTases"/>
    <property type="match status" value="1"/>
</dbReference>
<evidence type="ECO:0000256" key="2">
    <source>
        <dbReference type="ARBA" id="ARBA00022679"/>
    </source>
</evidence>
<protein>
    <recommendedName>
        <fullName evidence="3">Methyltransferase domain-containing protein</fullName>
    </recommendedName>
</protein>
<accession>A0ABQ6JXH3</accession>
<dbReference type="PANTHER" id="PTHR43861">
    <property type="entry name" value="TRANS-ACONITATE 2-METHYLTRANSFERASE-RELATED"/>
    <property type="match status" value="1"/>
</dbReference>
<comment type="caution">
    <text evidence="4">The sequence shown here is derived from an EMBL/GenBank/DDBJ whole genome shotgun (WGS) entry which is preliminary data.</text>
</comment>